<protein>
    <recommendedName>
        <fullName evidence="2">RNase III domain-containing protein</fullName>
    </recommendedName>
</protein>
<sequence length="222" mass="24950">MPFNAVSSSFYDWAKTREQWDHLDAQLVRAARPYTAVESTIGYDFRDKGFLLKAFTHGSFPAGARIVPGFMRPLDFMGDAVLEQLLTVHLYGCVDPLAPKALHESRQRTECDRFLGFVVAHYGMHKLLRYASPSLSEDIVQYVRMLRDGEYPGFRAQAPPKPLADLFESLAAAVYLDSDQNLAKVYRSLFPLLRRQIDTALNRIASIAEESNGTSHSDASSE</sequence>
<dbReference type="GO" id="GO:0004525">
    <property type="term" value="F:ribonuclease III activity"/>
    <property type="evidence" value="ECO:0007669"/>
    <property type="project" value="InterPro"/>
</dbReference>
<evidence type="ECO:0000256" key="1">
    <source>
        <dbReference type="ARBA" id="ARBA00022801"/>
    </source>
</evidence>
<evidence type="ECO:0000313" key="3">
    <source>
        <dbReference type="EMBL" id="KAK8786786.1"/>
    </source>
</evidence>
<dbReference type="InterPro" id="IPR036389">
    <property type="entry name" value="RNase_III_sf"/>
</dbReference>
<keyword evidence="4" id="KW-1185">Reference proteome</keyword>
<proteinExistence type="predicted"/>
<dbReference type="AlphaFoldDB" id="A0AAQ4FIE3"/>
<dbReference type="PANTHER" id="PTHR14950:SF37">
    <property type="entry name" value="ENDORIBONUCLEASE DICER"/>
    <property type="match status" value="1"/>
</dbReference>
<evidence type="ECO:0000259" key="2">
    <source>
        <dbReference type="PROSITE" id="PS50142"/>
    </source>
</evidence>
<name>A0AAQ4FIE3_AMBAM</name>
<gene>
    <name evidence="3" type="ORF">V5799_023438</name>
</gene>
<dbReference type="Pfam" id="PF00636">
    <property type="entry name" value="Ribonuclease_3"/>
    <property type="match status" value="1"/>
</dbReference>
<dbReference type="Proteomes" id="UP001321473">
    <property type="component" value="Unassembled WGS sequence"/>
</dbReference>
<dbReference type="Gene3D" id="1.10.1520.10">
    <property type="entry name" value="Ribonuclease III domain"/>
    <property type="match status" value="1"/>
</dbReference>
<dbReference type="CDD" id="cd00593">
    <property type="entry name" value="RIBOc"/>
    <property type="match status" value="1"/>
</dbReference>
<dbReference type="InterPro" id="IPR000999">
    <property type="entry name" value="RNase_III_dom"/>
</dbReference>
<reference evidence="3 4" key="1">
    <citation type="journal article" date="2023" name="Arcadia Sci">
        <title>De novo assembly of a long-read Amblyomma americanum tick genome.</title>
        <authorList>
            <person name="Chou S."/>
            <person name="Poskanzer K.E."/>
            <person name="Rollins M."/>
            <person name="Thuy-Boun P.S."/>
        </authorList>
    </citation>
    <scope>NUCLEOTIDE SEQUENCE [LARGE SCALE GENOMIC DNA]</scope>
    <source>
        <strain evidence="3">F_SG_1</strain>
        <tissue evidence="3">Salivary glands</tissue>
    </source>
</reference>
<dbReference type="GO" id="GO:0006396">
    <property type="term" value="P:RNA processing"/>
    <property type="evidence" value="ECO:0007669"/>
    <property type="project" value="InterPro"/>
</dbReference>
<evidence type="ECO:0000313" key="4">
    <source>
        <dbReference type="Proteomes" id="UP001321473"/>
    </source>
</evidence>
<dbReference type="PANTHER" id="PTHR14950">
    <property type="entry name" value="DICER-RELATED"/>
    <property type="match status" value="1"/>
</dbReference>
<organism evidence="3 4">
    <name type="scientific">Amblyomma americanum</name>
    <name type="common">Lone star tick</name>
    <dbReference type="NCBI Taxonomy" id="6943"/>
    <lineage>
        <taxon>Eukaryota</taxon>
        <taxon>Metazoa</taxon>
        <taxon>Ecdysozoa</taxon>
        <taxon>Arthropoda</taxon>
        <taxon>Chelicerata</taxon>
        <taxon>Arachnida</taxon>
        <taxon>Acari</taxon>
        <taxon>Parasitiformes</taxon>
        <taxon>Ixodida</taxon>
        <taxon>Ixodoidea</taxon>
        <taxon>Ixodidae</taxon>
        <taxon>Amblyomminae</taxon>
        <taxon>Amblyomma</taxon>
    </lineage>
</organism>
<comment type="caution">
    <text evidence="3">The sequence shown here is derived from an EMBL/GenBank/DDBJ whole genome shotgun (WGS) entry which is preliminary data.</text>
</comment>
<feature type="domain" description="RNase III" evidence="2">
    <location>
        <begin position="34"/>
        <end position="179"/>
    </location>
</feature>
<accession>A0AAQ4FIE3</accession>
<dbReference type="SUPFAM" id="SSF69065">
    <property type="entry name" value="RNase III domain-like"/>
    <property type="match status" value="1"/>
</dbReference>
<dbReference type="EMBL" id="JARKHS020002396">
    <property type="protein sequence ID" value="KAK8786786.1"/>
    <property type="molecule type" value="Genomic_DNA"/>
</dbReference>
<dbReference type="SMART" id="SM00535">
    <property type="entry name" value="RIBOc"/>
    <property type="match status" value="1"/>
</dbReference>
<dbReference type="PROSITE" id="PS50142">
    <property type="entry name" value="RNASE_3_2"/>
    <property type="match status" value="1"/>
</dbReference>
<keyword evidence="1" id="KW-0378">Hydrolase</keyword>